<evidence type="ECO:0000313" key="2">
    <source>
        <dbReference type="EMBL" id="CAK9207589.1"/>
    </source>
</evidence>
<keyword evidence="3" id="KW-1185">Reference proteome</keyword>
<dbReference type="Proteomes" id="UP001497512">
    <property type="component" value="Chromosome 16"/>
</dbReference>
<name>A0ABP0U136_9BRYO</name>
<proteinExistence type="predicted"/>
<evidence type="ECO:0000256" key="1">
    <source>
        <dbReference type="SAM" id="MobiDB-lite"/>
    </source>
</evidence>
<sequence>MDPCNNTCKHHPELEDKILRYSLNLKDCLSLEWSWQENQTRGGWECTILAHISTGSSAISVQNKRHLHWKLSDYLTGMNNDIEFSGPAHNLLLKSGPMSTDRQARKSETASQLASPQAIRKKRFTKLDLSKLEPQRVVTSLNFEVGQTVQGVDQEKAC</sequence>
<organism evidence="2 3">
    <name type="scientific">Sphagnum troendelagicum</name>
    <dbReference type="NCBI Taxonomy" id="128251"/>
    <lineage>
        <taxon>Eukaryota</taxon>
        <taxon>Viridiplantae</taxon>
        <taxon>Streptophyta</taxon>
        <taxon>Embryophyta</taxon>
        <taxon>Bryophyta</taxon>
        <taxon>Sphagnophytina</taxon>
        <taxon>Sphagnopsida</taxon>
        <taxon>Sphagnales</taxon>
        <taxon>Sphagnaceae</taxon>
        <taxon>Sphagnum</taxon>
    </lineage>
</organism>
<feature type="region of interest" description="Disordered" evidence="1">
    <location>
        <begin position="96"/>
        <end position="116"/>
    </location>
</feature>
<accession>A0ABP0U136</accession>
<evidence type="ECO:0000313" key="3">
    <source>
        <dbReference type="Proteomes" id="UP001497512"/>
    </source>
</evidence>
<gene>
    <name evidence="2" type="ORF">CSSPTR1EN2_LOCUS8882</name>
</gene>
<reference evidence="2" key="1">
    <citation type="submission" date="2024-02" db="EMBL/GenBank/DDBJ databases">
        <authorList>
            <consortium name="ELIXIR-Norway"/>
            <consortium name="Elixir Norway"/>
        </authorList>
    </citation>
    <scope>NUCLEOTIDE SEQUENCE</scope>
</reference>
<dbReference type="EMBL" id="OZ019908">
    <property type="protein sequence ID" value="CAK9207589.1"/>
    <property type="molecule type" value="Genomic_DNA"/>
</dbReference>
<protein>
    <submittedName>
        <fullName evidence="2">Uncharacterized protein</fullName>
    </submittedName>
</protein>